<evidence type="ECO:0000313" key="2">
    <source>
        <dbReference type="EMBL" id="GGM08559.1"/>
    </source>
</evidence>
<reference evidence="2" key="2">
    <citation type="submission" date="2020-09" db="EMBL/GenBank/DDBJ databases">
        <authorList>
            <person name="Sun Q."/>
            <person name="Ohkuma M."/>
        </authorList>
    </citation>
    <scope>NUCLEOTIDE SEQUENCE</scope>
    <source>
        <strain evidence="2">JCM 19831</strain>
    </source>
</reference>
<reference evidence="2" key="1">
    <citation type="journal article" date="2014" name="Int. J. Syst. Evol. Microbiol.">
        <title>Complete genome sequence of Corynebacterium casei LMG S-19264T (=DSM 44701T), isolated from a smear-ripened cheese.</title>
        <authorList>
            <consortium name="US DOE Joint Genome Institute (JGI-PGF)"/>
            <person name="Walter F."/>
            <person name="Albersmeier A."/>
            <person name="Kalinowski J."/>
            <person name="Ruckert C."/>
        </authorList>
    </citation>
    <scope>NUCLEOTIDE SEQUENCE</scope>
    <source>
        <strain evidence="2">JCM 19831</strain>
    </source>
</reference>
<evidence type="ECO:0000313" key="3">
    <source>
        <dbReference type="Proteomes" id="UP000642070"/>
    </source>
</evidence>
<name>A0A917WJH1_9ACTN</name>
<sequence>MSTTAGEAMSRCPACGARVYVNAGSPTPPHQPDGATQGAAQCPGSGQPSR</sequence>
<organism evidence="2 3">
    <name type="scientific">Dactylosporangium sucinum</name>
    <dbReference type="NCBI Taxonomy" id="1424081"/>
    <lineage>
        <taxon>Bacteria</taxon>
        <taxon>Bacillati</taxon>
        <taxon>Actinomycetota</taxon>
        <taxon>Actinomycetes</taxon>
        <taxon>Micromonosporales</taxon>
        <taxon>Micromonosporaceae</taxon>
        <taxon>Dactylosporangium</taxon>
    </lineage>
</organism>
<dbReference type="RefSeq" id="WP_190248210.1">
    <property type="nucleotide sequence ID" value="NZ_BMPI01000003.1"/>
</dbReference>
<comment type="caution">
    <text evidence="2">The sequence shown here is derived from an EMBL/GenBank/DDBJ whole genome shotgun (WGS) entry which is preliminary data.</text>
</comment>
<dbReference type="EMBL" id="BMPI01000003">
    <property type="protein sequence ID" value="GGM08559.1"/>
    <property type="molecule type" value="Genomic_DNA"/>
</dbReference>
<dbReference type="AlphaFoldDB" id="A0A917WJH1"/>
<accession>A0A917WJH1</accession>
<feature type="region of interest" description="Disordered" evidence="1">
    <location>
        <begin position="22"/>
        <end position="50"/>
    </location>
</feature>
<proteinExistence type="predicted"/>
<keyword evidence="3" id="KW-1185">Reference proteome</keyword>
<dbReference type="Proteomes" id="UP000642070">
    <property type="component" value="Unassembled WGS sequence"/>
</dbReference>
<protein>
    <submittedName>
        <fullName evidence="2">Uncharacterized protein</fullName>
    </submittedName>
</protein>
<evidence type="ECO:0000256" key="1">
    <source>
        <dbReference type="SAM" id="MobiDB-lite"/>
    </source>
</evidence>
<gene>
    <name evidence="2" type="ORF">GCM10007977_007020</name>
</gene>